<dbReference type="CDD" id="cd17895">
    <property type="entry name" value="AGPR_1_N"/>
    <property type="match status" value="1"/>
</dbReference>
<proteinExistence type="inferred from homology"/>
<dbReference type="FunFam" id="3.30.360.10:FF:000014">
    <property type="entry name" value="N-acetyl-gamma-glutamyl-phosphate reductase"/>
    <property type="match status" value="1"/>
</dbReference>
<dbReference type="Gene3D" id="3.40.50.720">
    <property type="entry name" value="NAD(P)-binding Rossmann-like Domain"/>
    <property type="match status" value="1"/>
</dbReference>
<protein>
    <recommendedName>
        <fullName evidence="7">N-acetyl-gamma-glutamyl-phosphate reductase</fullName>
        <shortName evidence="7">AGPR</shortName>
        <ecNumber evidence="7">1.2.1.38</ecNumber>
    </recommendedName>
    <alternativeName>
        <fullName evidence="7">N-acetyl-glutamate semialdehyde dehydrogenase</fullName>
        <shortName evidence="7">NAGSA dehydrogenase</shortName>
    </alternativeName>
</protein>
<dbReference type="EC" id="1.2.1.38" evidence="7"/>
<dbReference type="SUPFAM" id="SSF55347">
    <property type="entry name" value="Glyceraldehyde-3-phosphate dehydrogenase-like, C-terminal domain"/>
    <property type="match status" value="1"/>
</dbReference>
<feature type="active site" evidence="7 8">
    <location>
        <position position="150"/>
    </location>
</feature>
<evidence type="ECO:0000256" key="2">
    <source>
        <dbReference type="ARBA" id="ARBA00022571"/>
    </source>
</evidence>
<evidence type="ECO:0000256" key="7">
    <source>
        <dbReference type="HAMAP-Rule" id="MF_00150"/>
    </source>
</evidence>
<accession>A0A650EMP8</accession>
<dbReference type="AlphaFoldDB" id="A0A650EMP8"/>
<evidence type="ECO:0000313" key="10">
    <source>
        <dbReference type="EMBL" id="QGT51127.1"/>
    </source>
</evidence>
<dbReference type="Pfam" id="PF01118">
    <property type="entry name" value="Semialdhyde_dh"/>
    <property type="match status" value="1"/>
</dbReference>
<dbReference type="SMART" id="SM00859">
    <property type="entry name" value="Semialdhyde_dh"/>
    <property type="match status" value="1"/>
</dbReference>
<dbReference type="SUPFAM" id="SSF51735">
    <property type="entry name" value="NAD(P)-binding Rossmann-fold domains"/>
    <property type="match status" value="1"/>
</dbReference>
<comment type="pathway">
    <text evidence="1 7">Amino-acid biosynthesis; L-arginine biosynthesis; N(2)-acetyl-L-ornithine from L-glutamate: step 3/4.</text>
</comment>
<sequence>MIKAGVLGATGYAGIETARLLLKHPEVEVVRVVSKSYAGQKLSDIYPNLRGICDLTCAELNVEDIAQSCDVVFTALPHGASKEVIPALYEKGLKIIDLSGDFRYNDIQVYEKWYGQPHSAPELLRQSVYGLCELHRDEIPTHRLVGNPGCYTTCSILGLAPLVANKICDTKNLIIDAKSGVTGAGRGLNLPNLFCECTETMKAYKVATHRHTSEIEQELSLLAGEDIMVSFTPHLAPMKRGILATCYANLTEKKTTEEIVALYQEFYKDDEFVRVYPAGELPEVKHIAGSNYVGIGAVVDERLNRAVVVSCIDNLVKGAAGQAVQNMNLLFGLPENTGLTDAGLYL</sequence>
<dbReference type="PANTHER" id="PTHR32338:SF10">
    <property type="entry name" value="N-ACETYL-GAMMA-GLUTAMYL-PHOSPHATE REDUCTASE, CHLOROPLASTIC-RELATED"/>
    <property type="match status" value="1"/>
</dbReference>
<name>A0A650EMP8_9FIRM</name>
<dbReference type="GO" id="GO:0006526">
    <property type="term" value="P:L-arginine biosynthetic process"/>
    <property type="evidence" value="ECO:0007669"/>
    <property type="project" value="UniProtKB-UniRule"/>
</dbReference>
<dbReference type="PANTHER" id="PTHR32338">
    <property type="entry name" value="N-ACETYL-GAMMA-GLUTAMYL-PHOSPHATE REDUCTASE, CHLOROPLASTIC-RELATED-RELATED"/>
    <property type="match status" value="1"/>
</dbReference>
<dbReference type="GO" id="GO:0005737">
    <property type="term" value="C:cytoplasm"/>
    <property type="evidence" value="ECO:0007669"/>
    <property type="project" value="UniProtKB-SubCell"/>
</dbReference>
<comment type="function">
    <text evidence="7">Catalyzes the NADPH-dependent reduction of N-acetyl-5-glutamyl phosphate to yield N-acetyl-L-glutamate 5-semialdehyde.</text>
</comment>
<dbReference type="PROSITE" id="PS01224">
    <property type="entry name" value="ARGC"/>
    <property type="match status" value="1"/>
</dbReference>
<dbReference type="Pfam" id="PF22698">
    <property type="entry name" value="Semialdhyde_dhC_1"/>
    <property type="match status" value="1"/>
</dbReference>
<feature type="domain" description="Semialdehyde dehydrogenase NAD-binding" evidence="9">
    <location>
        <begin position="3"/>
        <end position="142"/>
    </location>
</feature>
<dbReference type="Gene3D" id="3.30.360.10">
    <property type="entry name" value="Dihydrodipicolinate Reductase, domain 2"/>
    <property type="match status" value="1"/>
</dbReference>
<dbReference type="HAMAP" id="MF_00150">
    <property type="entry name" value="ArgC_type1"/>
    <property type="match status" value="1"/>
</dbReference>
<comment type="similarity">
    <text evidence="7">Belongs to the NAGSA dehydrogenase family. Type 1 subfamily.</text>
</comment>
<dbReference type="EMBL" id="MN577573">
    <property type="protein sequence ID" value="QGT51127.1"/>
    <property type="molecule type" value="Genomic_DNA"/>
</dbReference>
<dbReference type="InterPro" id="IPR036291">
    <property type="entry name" value="NAD(P)-bd_dom_sf"/>
</dbReference>
<reference evidence="10" key="1">
    <citation type="journal article" date="2020" name="J. ISSAAS">
        <title>Lactobacilli and other gastrointestinal microbiota of Peromyscus leucopus, reservoir host for agents of Lyme disease and other zoonoses in North America.</title>
        <authorList>
            <person name="Milovic A."/>
            <person name="Bassam K."/>
            <person name="Shao H."/>
            <person name="Chatzistamou I."/>
            <person name="Tufts D.M."/>
            <person name="Diuk-Wasser M."/>
            <person name="Barbour A.G."/>
        </authorList>
    </citation>
    <scope>NUCLEOTIDE SEQUENCE</scope>
    <source>
        <strain evidence="10">LL40</strain>
    </source>
</reference>
<dbReference type="InterPro" id="IPR050085">
    <property type="entry name" value="AGPR"/>
</dbReference>
<keyword evidence="7" id="KW-0963">Cytoplasm</keyword>
<evidence type="ECO:0000256" key="8">
    <source>
        <dbReference type="PROSITE-ProRule" id="PRU10010"/>
    </source>
</evidence>
<keyword evidence="5 7" id="KW-0560">Oxidoreductase</keyword>
<comment type="subcellular location">
    <subcellularLocation>
        <location evidence="7">Cytoplasm</location>
    </subcellularLocation>
</comment>
<evidence type="ECO:0000259" key="9">
    <source>
        <dbReference type="SMART" id="SM00859"/>
    </source>
</evidence>
<dbReference type="InterPro" id="IPR058924">
    <property type="entry name" value="AGPR_dimerisation_dom"/>
</dbReference>
<organism evidence="10">
    <name type="scientific">uncultured Bacillota bacterium</name>
    <dbReference type="NCBI Taxonomy" id="344338"/>
    <lineage>
        <taxon>Bacteria</taxon>
        <taxon>Bacillati</taxon>
        <taxon>Bacillota</taxon>
        <taxon>environmental samples</taxon>
    </lineage>
</organism>
<dbReference type="GO" id="GO:0070401">
    <property type="term" value="F:NADP+ binding"/>
    <property type="evidence" value="ECO:0007669"/>
    <property type="project" value="InterPro"/>
</dbReference>
<comment type="catalytic activity">
    <reaction evidence="6 7">
        <text>N-acetyl-L-glutamate 5-semialdehyde + phosphate + NADP(+) = N-acetyl-L-glutamyl 5-phosphate + NADPH + H(+)</text>
        <dbReference type="Rhea" id="RHEA:21588"/>
        <dbReference type="ChEBI" id="CHEBI:15378"/>
        <dbReference type="ChEBI" id="CHEBI:29123"/>
        <dbReference type="ChEBI" id="CHEBI:43474"/>
        <dbReference type="ChEBI" id="CHEBI:57783"/>
        <dbReference type="ChEBI" id="CHEBI:57936"/>
        <dbReference type="ChEBI" id="CHEBI:58349"/>
        <dbReference type="EC" id="1.2.1.38"/>
    </reaction>
</comment>
<keyword evidence="2 7" id="KW-0055">Arginine biosynthesis</keyword>
<dbReference type="GO" id="GO:0003942">
    <property type="term" value="F:N-acetyl-gamma-glutamyl-phosphate reductase activity"/>
    <property type="evidence" value="ECO:0007669"/>
    <property type="project" value="UniProtKB-UniRule"/>
</dbReference>
<evidence type="ECO:0000256" key="3">
    <source>
        <dbReference type="ARBA" id="ARBA00022605"/>
    </source>
</evidence>
<keyword evidence="3 7" id="KW-0028">Amino-acid biosynthesis</keyword>
<dbReference type="UniPathway" id="UPA00068">
    <property type="reaction ID" value="UER00108"/>
</dbReference>
<dbReference type="InterPro" id="IPR000534">
    <property type="entry name" value="Semialdehyde_DH_NAD-bd"/>
</dbReference>
<evidence type="ECO:0000256" key="5">
    <source>
        <dbReference type="ARBA" id="ARBA00023002"/>
    </source>
</evidence>
<evidence type="ECO:0000256" key="4">
    <source>
        <dbReference type="ARBA" id="ARBA00022857"/>
    </source>
</evidence>
<gene>
    <name evidence="7 10" type="primary">argC</name>
    <name evidence="10" type="ORF">Firmicute1046_2030</name>
</gene>
<dbReference type="InterPro" id="IPR023013">
    <property type="entry name" value="AGPR_AS"/>
</dbReference>
<evidence type="ECO:0000256" key="6">
    <source>
        <dbReference type="ARBA" id="ARBA00050557"/>
    </source>
</evidence>
<evidence type="ECO:0000256" key="1">
    <source>
        <dbReference type="ARBA" id="ARBA00004862"/>
    </source>
</evidence>
<dbReference type="GO" id="GO:0051287">
    <property type="term" value="F:NAD binding"/>
    <property type="evidence" value="ECO:0007669"/>
    <property type="project" value="InterPro"/>
</dbReference>
<dbReference type="CDD" id="cd23934">
    <property type="entry name" value="AGPR_1_C"/>
    <property type="match status" value="1"/>
</dbReference>
<dbReference type="InterPro" id="IPR000706">
    <property type="entry name" value="AGPR_type-1"/>
</dbReference>
<dbReference type="NCBIfam" id="TIGR01850">
    <property type="entry name" value="argC"/>
    <property type="match status" value="1"/>
</dbReference>
<keyword evidence="4 7" id="KW-0521">NADP</keyword>